<dbReference type="Proteomes" id="UP000194236">
    <property type="component" value="Unassembled WGS sequence"/>
</dbReference>
<comment type="caution">
    <text evidence="2">The sequence shown here is derived from an EMBL/GenBank/DDBJ whole genome shotgun (WGS) entry which is preliminary data.</text>
</comment>
<keyword evidence="1" id="KW-0812">Transmembrane</keyword>
<keyword evidence="1" id="KW-1133">Transmembrane helix</keyword>
<evidence type="ECO:0000313" key="3">
    <source>
        <dbReference type="Proteomes" id="UP000194236"/>
    </source>
</evidence>
<dbReference type="EMBL" id="MUJZ01052804">
    <property type="protein sequence ID" value="OTF73174.1"/>
    <property type="molecule type" value="Genomic_DNA"/>
</dbReference>
<protein>
    <submittedName>
        <fullName evidence="2">Uncharacterized protein</fullName>
    </submittedName>
</protein>
<dbReference type="AlphaFoldDB" id="A0A1Y3AZE2"/>
<evidence type="ECO:0000313" key="2">
    <source>
        <dbReference type="EMBL" id="OTF73174.1"/>
    </source>
</evidence>
<reference evidence="2 3" key="1">
    <citation type="submission" date="2017-03" db="EMBL/GenBank/DDBJ databases">
        <title>Genome Survey of Euroglyphus maynei.</title>
        <authorList>
            <person name="Arlian L.G."/>
            <person name="Morgan M.S."/>
            <person name="Rider S.D."/>
        </authorList>
    </citation>
    <scope>NUCLEOTIDE SEQUENCE [LARGE SCALE GENOMIC DNA]</scope>
    <source>
        <strain evidence="2">Arlian Lab</strain>
        <tissue evidence="2">Whole body</tissue>
    </source>
</reference>
<dbReference type="OrthoDB" id="6100049at2759"/>
<proteinExistence type="predicted"/>
<keyword evidence="3" id="KW-1185">Reference proteome</keyword>
<gene>
    <name evidence="2" type="ORF">BLA29_011834</name>
</gene>
<sequence length="112" mass="12766">MAKMSRFNCVTITMLVISMIVGYMAAEYMSTDDNPDDLDYYGIMLANLLNNRQLLSPDKRSCLRRGSPCDHRPNDCCPQSSKWPIPLCQLCVFCFFLFSGCRVINIIPNIKT</sequence>
<name>A0A1Y3AZE2_EURMA</name>
<organism evidence="2 3">
    <name type="scientific">Euroglyphus maynei</name>
    <name type="common">Mayne's house dust mite</name>
    <dbReference type="NCBI Taxonomy" id="6958"/>
    <lineage>
        <taxon>Eukaryota</taxon>
        <taxon>Metazoa</taxon>
        <taxon>Ecdysozoa</taxon>
        <taxon>Arthropoda</taxon>
        <taxon>Chelicerata</taxon>
        <taxon>Arachnida</taxon>
        <taxon>Acari</taxon>
        <taxon>Acariformes</taxon>
        <taxon>Sarcoptiformes</taxon>
        <taxon>Astigmata</taxon>
        <taxon>Psoroptidia</taxon>
        <taxon>Analgoidea</taxon>
        <taxon>Pyroglyphidae</taxon>
        <taxon>Pyroglyphinae</taxon>
        <taxon>Euroglyphus</taxon>
    </lineage>
</organism>
<feature type="transmembrane region" description="Helical" evidence="1">
    <location>
        <begin position="83"/>
        <end position="104"/>
    </location>
</feature>
<accession>A0A1Y3AZE2</accession>
<feature type="transmembrane region" description="Helical" evidence="1">
    <location>
        <begin position="7"/>
        <end position="26"/>
    </location>
</feature>
<keyword evidence="1" id="KW-0472">Membrane</keyword>
<evidence type="ECO:0000256" key="1">
    <source>
        <dbReference type="SAM" id="Phobius"/>
    </source>
</evidence>